<gene>
    <name evidence="2" type="ORF">EDB95_1766</name>
</gene>
<evidence type="ECO:0000256" key="1">
    <source>
        <dbReference type="SAM" id="Phobius"/>
    </source>
</evidence>
<accession>A0A4R8DSB8</accession>
<keyword evidence="1" id="KW-0472">Membrane</keyword>
<dbReference type="RefSeq" id="WP_133992674.1">
    <property type="nucleotide sequence ID" value="NZ_SODV01000001.1"/>
</dbReference>
<evidence type="ECO:0000313" key="2">
    <source>
        <dbReference type="EMBL" id="TDX00738.1"/>
    </source>
</evidence>
<dbReference type="EMBL" id="SODV01000001">
    <property type="protein sequence ID" value="TDX00738.1"/>
    <property type="molecule type" value="Genomic_DNA"/>
</dbReference>
<keyword evidence="1" id="KW-1133">Transmembrane helix</keyword>
<dbReference type="AlphaFoldDB" id="A0A4R8DSB8"/>
<name>A0A4R8DSB8_9BACT</name>
<keyword evidence="3" id="KW-1185">Reference proteome</keyword>
<reference evidence="2 3" key="1">
    <citation type="submission" date="2019-03" db="EMBL/GenBank/DDBJ databases">
        <title>Genomic Encyclopedia of Type Strains, Phase IV (KMG-IV): sequencing the most valuable type-strain genomes for metagenomic binning, comparative biology and taxonomic classification.</title>
        <authorList>
            <person name="Goeker M."/>
        </authorList>
    </citation>
    <scope>NUCLEOTIDE SEQUENCE [LARGE SCALE GENOMIC DNA]</scope>
    <source>
        <strain evidence="2 3">DSM 100059</strain>
    </source>
</reference>
<comment type="caution">
    <text evidence="2">The sequence shown here is derived from an EMBL/GenBank/DDBJ whole genome shotgun (WGS) entry which is preliminary data.</text>
</comment>
<evidence type="ECO:0000313" key="3">
    <source>
        <dbReference type="Proteomes" id="UP000294498"/>
    </source>
</evidence>
<dbReference type="Proteomes" id="UP000294498">
    <property type="component" value="Unassembled WGS sequence"/>
</dbReference>
<proteinExistence type="predicted"/>
<sequence>MQKKHLKRKLDLYLEGNASPDTTKQVEEWLSDTGGRTPSFPEPLLQEEERRILADIRSETEYPLFYPSREEKDLKQAILVGAFVCCLFVVLLMLLHH</sequence>
<protein>
    <submittedName>
        <fullName evidence="2">Uncharacterized protein</fullName>
    </submittedName>
</protein>
<dbReference type="OrthoDB" id="680411at2"/>
<feature type="transmembrane region" description="Helical" evidence="1">
    <location>
        <begin position="77"/>
        <end position="95"/>
    </location>
</feature>
<keyword evidence="1" id="KW-0812">Transmembrane</keyword>
<organism evidence="2 3">
    <name type="scientific">Dinghuibacter silviterrae</name>
    <dbReference type="NCBI Taxonomy" id="1539049"/>
    <lineage>
        <taxon>Bacteria</taxon>
        <taxon>Pseudomonadati</taxon>
        <taxon>Bacteroidota</taxon>
        <taxon>Chitinophagia</taxon>
        <taxon>Chitinophagales</taxon>
        <taxon>Chitinophagaceae</taxon>
        <taxon>Dinghuibacter</taxon>
    </lineage>
</organism>